<name>E3NBX5_CAERE</name>
<dbReference type="GO" id="GO:0046983">
    <property type="term" value="F:protein dimerization activity"/>
    <property type="evidence" value="ECO:0007669"/>
    <property type="project" value="InterPro"/>
</dbReference>
<evidence type="ECO:0000313" key="3">
    <source>
        <dbReference type="Proteomes" id="UP000008281"/>
    </source>
</evidence>
<dbReference type="EMBL" id="DS268590">
    <property type="protein sequence ID" value="EFO92516.1"/>
    <property type="molecule type" value="Genomic_DNA"/>
</dbReference>
<accession>E3NBX5</accession>
<organism evidence="3">
    <name type="scientific">Caenorhabditis remanei</name>
    <name type="common">Caenorhabditis vulgaris</name>
    <dbReference type="NCBI Taxonomy" id="31234"/>
    <lineage>
        <taxon>Eukaryota</taxon>
        <taxon>Metazoa</taxon>
        <taxon>Ecdysozoa</taxon>
        <taxon>Nematoda</taxon>
        <taxon>Chromadorea</taxon>
        <taxon>Rhabditida</taxon>
        <taxon>Rhabditina</taxon>
        <taxon>Rhabditomorpha</taxon>
        <taxon>Rhabditoidea</taxon>
        <taxon>Rhabditidae</taxon>
        <taxon>Peloderinae</taxon>
        <taxon>Caenorhabditis</taxon>
    </lineage>
</organism>
<dbReference type="InterPro" id="IPR008906">
    <property type="entry name" value="HATC_C_dom"/>
</dbReference>
<evidence type="ECO:0000259" key="1">
    <source>
        <dbReference type="Pfam" id="PF05699"/>
    </source>
</evidence>
<dbReference type="AlphaFoldDB" id="E3NBX5"/>
<evidence type="ECO:0000313" key="2">
    <source>
        <dbReference type="EMBL" id="EFO92516.1"/>
    </source>
</evidence>
<proteinExistence type="predicted"/>
<protein>
    <recommendedName>
        <fullName evidence="1">HAT C-terminal dimerisation domain-containing protein</fullName>
    </recommendedName>
</protein>
<reference evidence="2" key="1">
    <citation type="submission" date="2007-07" db="EMBL/GenBank/DDBJ databases">
        <title>PCAP assembly of the Caenorhabditis remanei genome.</title>
        <authorList>
            <consortium name="The Caenorhabditis remanei Sequencing Consortium"/>
            <person name="Wilson R.K."/>
        </authorList>
    </citation>
    <scope>NUCLEOTIDE SEQUENCE [LARGE SCALE GENOMIC DNA]</scope>
    <source>
        <strain evidence="2">PB4641</strain>
    </source>
</reference>
<dbReference type="InParanoid" id="E3NBX5"/>
<dbReference type="SUPFAM" id="SSF53098">
    <property type="entry name" value="Ribonuclease H-like"/>
    <property type="match status" value="1"/>
</dbReference>
<dbReference type="PANTHER" id="PTHR37432:SF1">
    <property type="entry name" value="HAT C-TERMINAL DIMERISATION DOMAIN-CONTAINING PROTEIN-RELATED"/>
    <property type="match status" value="1"/>
</dbReference>
<dbReference type="Pfam" id="PF05699">
    <property type="entry name" value="Dimer_Tnp_hAT"/>
    <property type="match status" value="1"/>
</dbReference>
<dbReference type="HOGENOM" id="CLU_148872_0_0_1"/>
<dbReference type="OrthoDB" id="1607513at2759"/>
<dbReference type="eggNOG" id="ENOG502RT83">
    <property type="taxonomic scope" value="Eukaryota"/>
</dbReference>
<dbReference type="InterPro" id="IPR012337">
    <property type="entry name" value="RNaseH-like_sf"/>
</dbReference>
<keyword evidence="3" id="KW-1185">Reference proteome</keyword>
<dbReference type="PANTHER" id="PTHR37432">
    <property type="entry name" value="PROTEIN CBG21304"/>
    <property type="match status" value="1"/>
</dbReference>
<sequence>MSTDEMNRYLHYSSRFITLFCRCMNERVDVSMEETVECYWKRKEAEYPQLFEVAATIFSTVPSESICETCFSLAGYILDKRRTRQQYSRAELIVVGSQLASKYPQWLE</sequence>
<feature type="domain" description="HAT C-terminal dimerisation" evidence="1">
    <location>
        <begin position="30"/>
        <end position="94"/>
    </location>
</feature>
<dbReference type="Proteomes" id="UP000008281">
    <property type="component" value="Unassembled WGS sequence"/>
</dbReference>
<gene>
    <name evidence="2" type="ORF">CRE_14958</name>
</gene>